<dbReference type="Pfam" id="PF14165">
    <property type="entry name" value="YtzH"/>
    <property type="match status" value="1"/>
</dbReference>
<dbReference type="AlphaFoldDB" id="A0A0M0L7E0"/>
<comment type="caution">
    <text evidence="1">The sequence shown here is derived from an EMBL/GenBank/DDBJ whole genome shotgun (WGS) entry which is preliminary data.</text>
</comment>
<name>A0A0M0L7E0_9BACI</name>
<dbReference type="RefSeq" id="WP_053400805.1">
    <property type="nucleotide sequence ID" value="NZ_JAUKEN010000001.1"/>
</dbReference>
<dbReference type="Proteomes" id="UP000037558">
    <property type="component" value="Unassembled WGS sequence"/>
</dbReference>
<evidence type="ECO:0008006" key="3">
    <source>
        <dbReference type="Google" id="ProtNLM"/>
    </source>
</evidence>
<evidence type="ECO:0000313" key="2">
    <source>
        <dbReference type="Proteomes" id="UP000037558"/>
    </source>
</evidence>
<protein>
    <recommendedName>
        <fullName evidence="3">YtzH-like protein</fullName>
    </recommendedName>
</protein>
<dbReference type="OrthoDB" id="2968867at2"/>
<dbReference type="InterPro" id="IPR025547">
    <property type="entry name" value="YtzH"/>
</dbReference>
<gene>
    <name evidence="1" type="ORF">AMD01_07690</name>
</gene>
<sequence length="92" mass="10372">MPLDYSHQMGVLKDILSDHQLDCCGTASECAQVGRLIESMLANSTTNERLKDTLHHIYAYTQTAKDCPDLNQHIHTNQQNLSQWVNDLSTLS</sequence>
<dbReference type="STRING" id="284581.AMD01_07690"/>
<reference evidence="2" key="1">
    <citation type="submission" date="2015-08" db="EMBL/GenBank/DDBJ databases">
        <title>Fjat-14210 dsm16467.</title>
        <authorList>
            <person name="Liu B."/>
            <person name="Wang J."/>
            <person name="Zhu Y."/>
            <person name="Liu G."/>
            <person name="Chen Q."/>
            <person name="Chen Z."/>
            <person name="Lan J."/>
            <person name="Che J."/>
            <person name="Ge C."/>
            <person name="Shi H."/>
            <person name="Pan Z."/>
            <person name="Liu X."/>
        </authorList>
    </citation>
    <scope>NUCLEOTIDE SEQUENCE [LARGE SCALE GENOMIC DNA]</scope>
    <source>
        <strain evidence="2">DSM 16467</strain>
    </source>
</reference>
<dbReference type="EMBL" id="LILC01000011">
    <property type="protein sequence ID" value="KOO46797.1"/>
    <property type="molecule type" value="Genomic_DNA"/>
</dbReference>
<keyword evidence="2" id="KW-1185">Reference proteome</keyword>
<proteinExistence type="predicted"/>
<evidence type="ECO:0000313" key="1">
    <source>
        <dbReference type="EMBL" id="KOO46797.1"/>
    </source>
</evidence>
<dbReference type="PATRIC" id="fig|284581.3.peg.3587"/>
<organism evidence="1 2">
    <name type="scientific">Priestia koreensis</name>
    <dbReference type="NCBI Taxonomy" id="284581"/>
    <lineage>
        <taxon>Bacteria</taxon>
        <taxon>Bacillati</taxon>
        <taxon>Bacillota</taxon>
        <taxon>Bacilli</taxon>
        <taxon>Bacillales</taxon>
        <taxon>Bacillaceae</taxon>
        <taxon>Priestia</taxon>
    </lineage>
</organism>
<accession>A0A0M0L7E0</accession>